<dbReference type="PROSITE" id="PS01348">
    <property type="entry name" value="MRAY_2"/>
    <property type="match status" value="1"/>
</dbReference>
<evidence type="ECO:0000256" key="7">
    <source>
        <dbReference type="HAMAP-Rule" id="MF_00038"/>
    </source>
</evidence>
<proteinExistence type="inferred from homology"/>
<evidence type="ECO:0000313" key="10">
    <source>
        <dbReference type="Proteomes" id="UP000632377"/>
    </source>
</evidence>
<comment type="function">
    <text evidence="7">Catalyzes the initial step of the lipid cycle reactions in the biosynthesis of the cell wall peptidoglycan: transfers peptidoglycan precursor phospho-MurNAc-pentapeptide from UDP-MurNAc-pentapeptide onto the lipid carrier undecaprenyl phosphate, yielding undecaprenyl-pyrophosphoryl-MurNAc-pentapeptide, known as lipid I.</text>
</comment>
<keyword evidence="3 7" id="KW-0808">Transferase</keyword>
<dbReference type="Proteomes" id="UP000632377">
    <property type="component" value="Unassembled WGS sequence"/>
</dbReference>
<dbReference type="InterPro" id="IPR000715">
    <property type="entry name" value="Glycosyl_transferase_4"/>
</dbReference>
<keyword evidence="7" id="KW-0961">Cell wall biogenesis/degradation</keyword>
<evidence type="ECO:0000256" key="4">
    <source>
        <dbReference type="ARBA" id="ARBA00022692"/>
    </source>
</evidence>
<keyword evidence="7" id="KW-0131">Cell cycle</keyword>
<dbReference type="PANTHER" id="PTHR22926">
    <property type="entry name" value="PHOSPHO-N-ACETYLMURAMOYL-PENTAPEPTIDE-TRANSFERASE"/>
    <property type="match status" value="1"/>
</dbReference>
<keyword evidence="7" id="KW-1003">Cell membrane</keyword>
<keyword evidence="7" id="KW-0479">Metal-binding</keyword>
<keyword evidence="6 7" id="KW-0472">Membrane</keyword>
<keyword evidence="4 7" id="KW-0812">Transmembrane</keyword>
<dbReference type="InterPro" id="IPR003524">
    <property type="entry name" value="PNAcMuramoyl-5peptid_Trfase"/>
</dbReference>
<keyword evidence="10" id="KW-1185">Reference proteome</keyword>
<dbReference type="EC" id="2.7.8.13" evidence="7 8"/>
<sequence>MNYIVYAVLLSFAISSITGWFLIPVFKALKLGQNIREEGPKSHYKKANTPTFGGIIFIFSSIIAMLFFHKQFNKEILFVVCSFAVFGLIGFLDDFLKKIHKKNEGLASKQKMLLLIVVSTACTIYAYTNPSIGSTIMIPFIRKNLNLGILYIPFVLFIYASTTNSVNLTDGLDGLATSVTLLVMVFFSLISFSMGYYSLSIFCGCVSGSLLGFLRYNSFPARIIMGDTGALALGGLISSVAIVIKNPLIIAIVGGIYVLEALSDLIQIIYFKTTGKRFFKMAPIHHSFELSGWHEAKIVSLFSIITTLLCLIGFLSF</sequence>
<dbReference type="HAMAP" id="MF_00038">
    <property type="entry name" value="MraY"/>
    <property type="match status" value="1"/>
</dbReference>
<reference evidence="9 10" key="1">
    <citation type="submission" date="2021-01" db="EMBL/GenBank/DDBJ databases">
        <title>Genome public.</title>
        <authorList>
            <person name="Liu C."/>
            <person name="Sun Q."/>
        </authorList>
    </citation>
    <scope>NUCLEOTIDE SEQUENCE [LARGE SCALE GENOMIC DNA]</scope>
    <source>
        <strain evidence="9 10">YIM B02515</strain>
    </source>
</reference>
<feature type="transmembrane region" description="Helical" evidence="7">
    <location>
        <begin position="223"/>
        <end position="242"/>
    </location>
</feature>
<accession>A0ABS1T8L4</accession>
<evidence type="ECO:0000256" key="1">
    <source>
        <dbReference type="ARBA" id="ARBA00004141"/>
    </source>
</evidence>
<evidence type="ECO:0000256" key="2">
    <source>
        <dbReference type="ARBA" id="ARBA00005583"/>
    </source>
</evidence>
<keyword evidence="7" id="KW-0460">Magnesium</keyword>
<feature type="transmembrane region" description="Helical" evidence="7">
    <location>
        <begin position="298"/>
        <end position="316"/>
    </location>
</feature>
<comment type="cofactor">
    <cofactor evidence="7">
        <name>Mg(2+)</name>
        <dbReference type="ChEBI" id="CHEBI:18420"/>
    </cofactor>
</comment>
<keyword evidence="5 7" id="KW-1133">Transmembrane helix</keyword>
<comment type="similarity">
    <text evidence="2 7">Belongs to the glycosyltransferase 4 family. MraY subfamily.</text>
</comment>
<feature type="transmembrane region" description="Helical" evidence="7">
    <location>
        <begin position="75"/>
        <end position="92"/>
    </location>
</feature>
<feature type="transmembrane region" description="Helical" evidence="7">
    <location>
        <begin position="112"/>
        <end position="128"/>
    </location>
</feature>
<organism evidence="9 10">
    <name type="scientific">Clostridium rhizosphaerae</name>
    <dbReference type="NCBI Taxonomy" id="2803861"/>
    <lineage>
        <taxon>Bacteria</taxon>
        <taxon>Bacillati</taxon>
        <taxon>Bacillota</taxon>
        <taxon>Clostridia</taxon>
        <taxon>Eubacteriales</taxon>
        <taxon>Clostridiaceae</taxon>
        <taxon>Clostridium</taxon>
    </lineage>
</organism>
<dbReference type="EMBL" id="JAESWC010000001">
    <property type="protein sequence ID" value="MBL4934358.1"/>
    <property type="molecule type" value="Genomic_DNA"/>
</dbReference>
<feature type="transmembrane region" description="Helical" evidence="7">
    <location>
        <begin position="47"/>
        <end position="69"/>
    </location>
</feature>
<feature type="transmembrane region" description="Helical" evidence="7">
    <location>
        <begin position="140"/>
        <end position="160"/>
    </location>
</feature>
<keyword evidence="7" id="KW-0133">Cell shape</keyword>
<feature type="transmembrane region" description="Helical" evidence="7">
    <location>
        <begin position="172"/>
        <end position="190"/>
    </location>
</feature>
<name>A0ABS1T8L4_9CLOT</name>
<comment type="pathway">
    <text evidence="7">Cell wall biogenesis; peptidoglycan biosynthesis.</text>
</comment>
<dbReference type="GO" id="GO:0016740">
    <property type="term" value="F:transferase activity"/>
    <property type="evidence" value="ECO:0007669"/>
    <property type="project" value="UniProtKB-KW"/>
</dbReference>
<gene>
    <name evidence="7" type="primary">mraY</name>
    <name evidence="9" type="ORF">JK636_01150</name>
</gene>
<dbReference type="InterPro" id="IPR018480">
    <property type="entry name" value="PNAcMuramoyl-5peptid_Trfase_CS"/>
</dbReference>
<evidence type="ECO:0000256" key="3">
    <source>
        <dbReference type="ARBA" id="ARBA00022679"/>
    </source>
</evidence>
<feature type="transmembrane region" description="Helical" evidence="7">
    <location>
        <begin position="6"/>
        <end position="26"/>
    </location>
</feature>
<comment type="subcellular location">
    <subcellularLocation>
        <location evidence="7">Cell membrane</location>
        <topology evidence="7">Multi-pass membrane protein</topology>
    </subcellularLocation>
    <subcellularLocation>
        <location evidence="1">Membrane</location>
        <topology evidence="1">Multi-pass membrane protein</topology>
    </subcellularLocation>
</comment>
<comment type="catalytic activity">
    <reaction evidence="7">
        <text>UDP-N-acetyl-alpha-D-muramoyl-L-alanyl-gamma-D-glutamyl-meso-2,6-diaminopimeloyl-D-alanyl-D-alanine + di-trans,octa-cis-undecaprenyl phosphate = di-trans,octa-cis-undecaprenyl diphospho-N-acetyl-alpha-D-muramoyl-L-alanyl-D-glutamyl-meso-2,6-diaminopimeloyl-D-alanyl-D-alanine + UMP</text>
        <dbReference type="Rhea" id="RHEA:28386"/>
        <dbReference type="ChEBI" id="CHEBI:57865"/>
        <dbReference type="ChEBI" id="CHEBI:60392"/>
        <dbReference type="ChEBI" id="CHEBI:61386"/>
        <dbReference type="ChEBI" id="CHEBI:61387"/>
        <dbReference type="EC" id="2.7.8.13"/>
    </reaction>
</comment>
<feature type="transmembrane region" description="Helical" evidence="7">
    <location>
        <begin position="248"/>
        <end position="271"/>
    </location>
</feature>
<keyword evidence="7" id="KW-0132">Cell division</keyword>
<evidence type="ECO:0000256" key="6">
    <source>
        <dbReference type="ARBA" id="ARBA00023136"/>
    </source>
</evidence>
<keyword evidence="7" id="KW-0573">Peptidoglycan synthesis</keyword>
<evidence type="ECO:0000256" key="5">
    <source>
        <dbReference type="ARBA" id="ARBA00022989"/>
    </source>
</evidence>
<protein>
    <recommendedName>
        <fullName evidence="7 8">Phospho-N-acetylmuramoyl-pentapeptide-transferase</fullName>
        <ecNumber evidence="7 8">2.7.8.13</ecNumber>
    </recommendedName>
    <alternativeName>
        <fullName evidence="7">UDP-MurNAc-pentapeptide phosphotransferase</fullName>
    </alternativeName>
</protein>
<dbReference type="Pfam" id="PF00953">
    <property type="entry name" value="Glycos_transf_4"/>
    <property type="match status" value="1"/>
</dbReference>
<dbReference type="CDD" id="cd06852">
    <property type="entry name" value="GT_MraY"/>
    <property type="match status" value="1"/>
</dbReference>
<dbReference type="RefSeq" id="WP_202746998.1">
    <property type="nucleotide sequence ID" value="NZ_JAESWC010000001.1"/>
</dbReference>
<evidence type="ECO:0000256" key="8">
    <source>
        <dbReference type="NCBIfam" id="TIGR00445"/>
    </source>
</evidence>
<dbReference type="NCBIfam" id="TIGR00445">
    <property type="entry name" value="mraY"/>
    <property type="match status" value="1"/>
</dbReference>
<evidence type="ECO:0000313" key="9">
    <source>
        <dbReference type="EMBL" id="MBL4934358.1"/>
    </source>
</evidence>
<dbReference type="PANTHER" id="PTHR22926:SF5">
    <property type="entry name" value="PHOSPHO-N-ACETYLMURAMOYL-PENTAPEPTIDE-TRANSFERASE HOMOLOG"/>
    <property type="match status" value="1"/>
</dbReference>
<comment type="caution">
    <text evidence="9">The sequence shown here is derived from an EMBL/GenBank/DDBJ whole genome shotgun (WGS) entry which is preliminary data.</text>
</comment>